<feature type="domain" description="Peptidase M16 N-terminal" evidence="1">
    <location>
        <begin position="52"/>
        <end position="129"/>
    </location>
</feature>
<evidence type="ECO:0000313" key="3">
    <source>
        <dbReference type="Proteomes" id="UP000004371"/>
    </source>
</evidence>
<name>E8LYT1_9VIBR</name>
<accession>E8LYT1</accession>
<organism evidence="2 3">
    <name type="scientific">Vibrio brasiliensis LMG 20546</name>
    <dbReference type="NCBI Taxonomy" id="945543"/>
    <lineage>
        <taxon>Bacteria</taxon>
        <taxon>Pseudomonadati</taxon>
        <taxon>Pseudomonadota</taxon>
        <taxon>Gammaproteobacteria</taxon>
        <taxon>Vibrionales</taxon>
        <taxon>Vibrionaceae</taxon>
        <taxon>Vibrio</taxon>
        <taxon>Vibrio oreintalis group</taxon>
    </lineage>
</organism>
<keyword evidence="3" id="KW-1185">Reference proteome</keyword>
<sequence length="673" mass="76663">MNHTFSFNGPHTNPDYEAYQYTHQSGLTHFNVQDQSDTGRYSGALFVATPSENDSGIAHALEHLVFRQSQAFPDSTTLFQLVALTDIQINASTLNGVTCFHFSSSCRDYFYLAARYLLSGMLNPAIQSKHCVEEIFDGVSRGVIYRELLGYQNNPNYLHQLQVLRGDQSPQRIACYGGTTDTLAQITLDKLKQYHQDYYRCNNIELITSYDQVESLHNELEPLLAKYGARSSQFKPTKAIQLCSNSEGIAEIIAGSDKVFSWWINIEFFHYIKRQLPELRKMATKYGVQLLPISNESNSEDKFGLRILARDDQIDTFHAQLIRTLDTGNAYAQGYCVESGKHPGSIGHLMNFYYSKLHSSNSVDSQTFSRQITQPPHVSQLAHIAPTLHNAGSKLDGRKPNTDEQILSRVIPQLREVPTWHSKVHRWQNLVTVNLSKDINARVVAKLIEKTSSMRTLAYGSKLLVETNSTHHSLKADIDHLITQHPSCKLPELPQLLHPLIEQLEQGDHQTVDHHCWLYGIAVPVEYRLIAQLSQYLIQSSAQFLRPRIQGECYVISSLYCEHSKQLYFYSVFDCQPDQRQQHITQALQRIADDIVFIKQTLPLIKNKLIHQHPIRFGALTPTQLAQVDQDSNEPLDSVHLEKLLKQVSETCIRHFLFHLTNEIINSTSHIQG</sequence>
<evidence type="ECO:0000259" key="1">
    <source>
        <dbReference type="Pfam" id="PF00675"/>
    </source>
</evidence>
<gene>
    <name evidence="2" type="ORF">VIBR0546_06547</name>
</gene>
<protein>
    <submittedName>
        <fullName evidence="2">Peptidase M16 domain-containing protein</fullName>
    </submittedName>
</protein>
<dbReference type="PANTHER" id="PTHR43016">
    <property type="entry name" value="PRESEQUENCE PROTEASE"/>
    <property type="match status" value="1"/>
</dbReference>
<dbReference type="PANTHER" id="PTHR43016:SF16">
    <property type="entry name" value="METALLOPROTEASE, PUTATIVE (AFU_ORTHOLOGUE AFUA_4G07610)-RELATED"/>
    <property type="match status" value="1"/>
</dbReference>
<dbReference type="Gene3D" id="3.30.830.10">
    <property type="entry name" value="Metalloenzyme, LuxS/M16 peptidase-like"/>
    <property type="match status" value="1"/>
</dbReference>
<dbReference type="AlphaFoldDB" id="E8LYT1"/>
<comment type="caution">
    <text evidence="2">The sequence shown here is derived from an EMBL/GenBank/DDBJ whole genome shotgun (WGS) entry which is preliminary data.</text>
</comment>
<dbReference type="RefSeq" id="WP_006881003.1">
    <property type="nucleotide sequence ID" value="NZ_AEVS01000094.1"/>
</dbReference>
<dbReference type="GO" id="GO:0046872">
    <property type="term" value="F:metal ion binding"/>
    <property type="evidence" value="ECO:0007669"/>
    <property type="project" value="InterPro"/>
</dbReference>
<dbReference type="OrthoDB" id="9762027at2"/>
<reference evidence="2 3" key="1">
    <citation type="journal article" date="2012" name="Int. J. Syst. Evol. Microbiol.">
        <title>Vibrio caribbeanicus sp. nov., isolated from the marine sponge Scleritoderma cyanea.</title>
        <authorList>
            <person name="Hoffmann M."/>
            <person name="Monday S.R."/>
            <person name="Allard M.W."/>
            <person name="Strain E.A."/>
            <person name="Whittaker P."/>
            <person name="Naum M."/>
            <person name="McCarthy P.J."/>
            <person name="Lopez J.V."/>
            <person name="Fischer M."/>
            <person name="Brown E.W."/>
        </authorList>
    </citation>
    <scope>NUCLEOTIDE SEQUENCE [LARGE SCALE GENOMIC DNA]</scope>
    <source>
        <strain evidence="2 3">LMG 20546</strain>
    </source>
</reference>
<dbReference type="EMBL" id="AEVS01000094">
    <property type="protein sequence ID" value="EGA64132.1"/>
    <property type="molecule type" value="Genomic_DNA"/>
</dbReference>
<dbReference type="Proteomes" id="UP000004371">
    <property type="component" value="Unassembled WGS sequence"/>
</dbReference>
<dbReference type="InterPro" id="IPR011249">
    <property type="entry name" value="Metalloenz_LuxS/M16"/>
</dbReference>
<dbReference type="InterPro" id="IPR011765">
    <property type="entry name" value="Pept_M16_N"/>
</dbReference>
<dbReference type="SUPFAM" id="SSF63411">
    <property type="entry name" value="LuxS/MPP-like metallohydrolase"/>
    <property type="match status" value="1"/>
</dbReference>
<dbReference type="eggNOG" id="COG1026">
    <property type="taxonomic scope" value="Bacteria"/>
</dbReference>
<dbReference type="STRING" id="945543.VIBR0546_06547"/>
<dbReference type="Pfam" id="PF00675">
    <property type="entry name" value="Peptidase_M16"/>
    <property type="match status" value="1"/>
</dbReference>
<proteinExistence type="predicted"/>
<evidence type="ECO:0000313" key="2">
    <source>
        <dbReference type="EMBL" id="EGA64132.1"/>
    </source>
</evidence>